<name>A0A4E0QP94_9GAMM</name>
<reference evidence="1 2" key="1">
    <citation type="journal article" date="2016" name="Front. Microbiol.">
        <title>Single-Cell (Meta-)Genomics of a Dimorphic Candidatus Thiomargarita nelsonii Reveals Genomic Plasticity.</title>
        <authorList>
            <person name="Flood B.E."/>
            <person name="Fliss P."/>
            <person name="Jones D.S."/>
            <person name="Dick G.J."/>
            <person name="Jain S."/>
            <person name="Kaster A.K."/>
            <person name="Winkel M."/>
            <person name="Mussmann M."/>
            <person name="Bailey J."/>
        </authorList>
    </citation>
    <scope>NUCLEOTIDE SEQUENCE [LARGE SCALE GENOMIC DNA]</scope>
    <source>
        <strain evidence="1">Hydrate Ridge</strain>
    </source>
</reference>
<organism evidence="1 2">
    <name type="scientific">Candidatus Thiomargarita nelsonii</name>
    <dbReference type="NCBI Taxonomy" id="1003181"/>
    <lineage>
        <taxon>Bacteria</taxon>
        <taxon>Pseudomonadati</taxon>
        <taxon>Pseudomonadota</taxon>
        <taxon>Gammaproteobacteria</taxon>
        <taxon>Thiotrichales</taxon>
        <taxon>Thiotrichaceae</taxon>
        <taxon>Thiomargarita</taxon>
    </lineage>
</organism>
<accession>A0A4E0QP94</accession>
<evidence type="ECO:0000313" key="2">
    <source>
        <dbReference type="Proteomes" id="UP000030428"/>
    </source>
</evidence>
<protein>
    <submittedName>
        <fullName evidence="1">Uncharacterized protein</fullName>
    </submittedName>
</protein>
<dbReference type="AlphaFoldDB" id="A0A4E0QP94"/>
<keyword evidence="2" id="KW-1185">Reference proteome</keyword>
<proteinExistence type="predicted"/>
<evidence type="ECO:0000313" key="1">
    <source>
        <dbReference type="EMBL" id="TGO02813.1"/>
    </source>
</evidence>
<gene>
    <name evidence="1" type="ORF">PN36_18635</name>
</gene>
<sequence>MSIFLRGKILKVQIDVDIFGKCLRGQTFLLVKDGAECVVFFNDLIESLFKLNAIKLRYLGVQDLSWASALPR</sequence>
<dbReference type="Proteomes" id="UP000030428">
    <property type="component" value="Unassembled WGS sequence"/>
</dbReference>
<comment type="caution">
    <text evidence="1">The sequence shown here is derived from an EMBL/GenBank/DDBJ whole genome shotgun (WGS) entry which is preliminary data.</text>
</comment>
<dbReference type="EMBL" id="JSZA02000074">
    <property type="protein sequence ID" value="TGO02813.1"/>
    <property type="molecule type" value="Genomic_DNA"/>
</dbReference>